<name>A0A645ADQ3_9ZZZZ</name>
<comment type="caution">
    <text evidence="2">The sequence shown here is derived from an EMBL/GenBank/DDBJ whole genome shotgun (WGS) entry which is preliminary data.</text>
</comment>
<dbReference type="AlphaFoldDB" id="A0A645ADQ3"/>
<evidence type="ECO:0000313" key="2">
    <source>
        <dbReference type="EMBL" id="MPM51342.1"/>
    </source>
</evidence>
<keyword evidence="1" id="KW-0812">Transmembrane</keyword>
<sequence>MSSIRLLLKNSTLIKIKKTEDIINGFLFLLYKLILTADIAAIIHTIITLRTKPNEFMIFITSKLPNPAPIKSNKYNLLLWLAISLNTIEVIIPPIMNGKIEAGK</sequence>
<proteinExistence type="predicted"/>
<evidence type="ECO:0000256" key="1">
    <source>
        <dbReference type="SAM" id="Phobius"/>
    </source>
</evidence>
<gene>
    <name evidence="2" type="ORF">SDC9_98090</name>
</gene>
<protein>
    <submittedName>
        <fullName evidence="2">Uncharacterized protein</fullName>
    </submittedName>
</protein>
<organism evidence="2">
    <name type="scientific">bioreactor metagenome</name>
    <dbReference type="NCBI Taxonomy" id="1076179"/>
    <lineage>
        <taxon>unclassified sequences</taxon>
        <taxon>metagenomes</taxon>
        <taxon>ecological metagenomes</taxon>
    </lineage>
</organism>
<feature type="transmembrane region" description="Helical" evidence="1">
    <location>
        <begin position="21"/>
        <end position="47"/>
    </location>
</feature>
<keyword evidence="1" id="KW-1133">Transmembrane helix</keyword>
<accession>A0A645ADQ3</accession>
<keyword evidence="1" id="KW-0472">Membrane</keyword>
<dbReference type="EMBL" id="VSSQ01013371">
    <property type="protein sequence ID" value="MPM51342.1"/>
    <property type="molecule type" value="Genomic_DNA"/>
</dbReference>
<reference evidence="2" key="1">
    <citation type="submission" date="2019-08" db="EMBL/GenBank/DDBJ databases">
        <authorList>
            <person name="Kucharzyk K."/>
            <person name="Murdoch R.W."/>
            <person name="Higgins S."/>
            <person name="Loffler F."/>
        </authorList>
    </citation>
    <scope>NUCLEOTIDE SEQUENCE</scope>
</reference>